<feature type="domain" description="ATPase dynein-related AAA" evidence="1">
    <location>
        <begin position="1268"/>
        <end position="1391"/>
    </location>
</feature>
<comment type="caution">
    <text evidence="4">The sequence shown here is derived from an EMBL/GenBank/DDBJ whole genome shotgun (WGS) entry which is preliminary data.</text>
</comment>
<dbReference type="Pfam" id="PF25472">
    <property type="entry name" value="DUF7902"/>
    <property type="match status" value="1"/>
</dbReference>
<dbReference type="GO" id="GO:0016887">
    <property type="term" value="F:ATP hydrolysis activity"/>
    <property type="evidence" value="ECO:0007669"/>
    <property type="project" value="InterPro"/>
</dbReference>
<gene>
    <name evidence="4" type="ORF">G3O08_09230</name>
</gene>
<protein>
    <submittedName>
        <fullName evidence="4">AAA domain-containing protein</fullName>
    </submittedName>
</protein>
<evidence type="ECO:0000259" key="3">
    <source>
        <dbReference type="Pfam" id="PF25472"/>
    </source>
</evidence>
<keyword evidence="5" id="KW-1185">Reference proteome</keyword>
<evidence type="ECO:0000259" key="1">
    <source>
        <dbReference type="Pfam" id="PF07728"/>
    </source>
</evidence>
<dbReference type="RefSeq" id="WP_163285079.1">
    <property type="nucleotide sequence ID" value="NZ_JAAGVY010000014.1"/>
</dbReference>
<dbReference type="InterPro" id="IPR027417">
    <property type="entry name" value="P-loop_NTPase"/>
</dbReference>
<feature type="domain" description="DUF3686" evidence="2">
    <location>
        <begin position="34"/>
        <end position="471"/>
    </location>
</feature>
<sequence>MQEEQENTEEPGTVLEQGTYEIIKDRLLKQGDILRSKLDKLNEARKDVFGAIETTLLTTERITTENNCVPRDMVAIADNFIFGYNVFMGLKSVTLLTDVFNIYEYKDRSFIKKDLELINNQSFIRDFENLYKYYKQTQFAKFAVTGPFLYIIFKIGDNETDIKVFKWQIDGNALIYSEDRAANEFSFPDQQQFRWKKTTRDMFRDGLHPHISIEDQIFVETVGGDLTIKIEDNTEDGKGIFNEPVEYKDQVLHDAEILYSIVGNLIFLKIKPYKENTFRYIIYNKKIQQAMRVDDIENACVLLPEDYGVIFPKGYYLQTGESKIFNTDLNSMLYEKTIESPNGEDFLYIFYNRKSGTYILLSYNLISQTVANPVICHGYSIFGSGEMCYFKGENEAQKHHAIQIWQTPYLLDVADFVGKEDSFLSKIGNKDIVKGMAESNEVLSLIHKKDSYANLYIDIVRKVTGIVDSFYWLDKKEAFNLSATLAEIRTVADSAINEFEKVIKIKKNTQEEFKRVEVEVTALMRALKIAKFKDIDEFVKLLAEIRNIRGQVMSLTDLRYINEAAIENYEEKLKAENEKLSQKCVKFLLKKEALSYYETKVKELSDSVHKLTKVVEANELEEDVLKTSKELEMLIEIVSNLKIEDATQTTTIINNISEIYASFNQINAALKRKRKELFLVEGEAEFHSQLKLISQGIINYLDISDTTEKCEEYLTKLMIQLEELEGKFSEFDEFLDKISEKRTEVYNAFEARKVQLIEKKNKRTSALQASADRILAGVKHRLEGMENMDAINGYMASDLMVDKLRNIVQELIGLGDTVKADEVQGKLKSTQEDAIRQLKDKTDLYDGENLISFGKHKFSVNNQLLDLTIVPRSNAMFYHVTGTNFFEEIKDPKFLATREVWDQELISENNTVYRSEYLALLLFNAISNSKNFTLKDAARWPDERMESFIAEFVAPRYDEGYSKGVHDEDAALILWELLDMTTKGGVLKYDPKARVGAIYFWNLYLNKEKRQSLNSEIKGAGIILKAFPNSNAFSDLIGKIESLMIDFSNQQSVFLQENVKDAASYLFAELADNGIFSVSKGASDFKTEFQKNLKENKQEKNYQDSIDSIDSPEGKFTLIRSWLLAFAETQTGNFDTIIDETALVLAESDQEFKLVDASLNVSIEGIQGEHSRIANGELIVDYHNYNNRLRNFHAKTVPAFQQFKELKKELIDTYREELKLNELKPRVMNSFVRNELINKVYLPMIGDNLAKQIGTADANKRTDLMGMLLLISPPGYGKTTLMEYIASRLGVIFLKINGPAIGHEVTSLDPTDAPNAGAREEIEKLNLGLEMGDNVMIYLDDIQHCNPEFLQKFISLCDAQRKIEGVYKGKSKTYDLRGKKVSVVMAGNPYTESGDKFKIPDMLANRADIYNLGDILGGNKRAFELSYIENSLTSNSTLRKLSGKSQQDLYTFIQIAETGESEGLDFESNHSAEDIADYVNTLKKLIQIRDVVLKVNQQYIQSAAMEEQYRMEPSFKLQGSYRNMNKMAERVVPIMNEDELKTLIMNNYENESQTLTTSAEANLLKFKSLMDWQTPEEEKRWQELIAIFLKNQKMKGFGGDNQIGLILNQMEALSEGLFGIKNVLAKGKGE</sequence>
<dbReference type="InterPro" id="IPR011704">
    <property type="entry name" value="ATPase_dyneun-rel_AAA"/>
</dbReference>
<dbReference type="Proteomes" id="UP000486602">
    <property type="component" value="Unassembled WGS sequence"/>
</dbReference>
<reference evidence="4 5" key="1">
    <citation type="submission" date="2020-02" db="EMBL/GenBank/DDBJ databases">
        <title>Out from the shadows clarifying the taxonomy of the family Cryomorphaceae and related taxa by utilizing the GTDB taxonomic framework.</title>
        <authorList>
            <person name="Bowman J.P."/>
        </authorList>
    </citation>
    <scope>NUCLEOTIDE SEQUENCE [LARGE SCALE GENOMIC DNA]</scope>
    <source>
        <strain evidence="4 5">QSSC 1-22</strain>
    </source>
</reference>
<evidence type="ECO:0000313" key="4">
    <source>
        <dbReference type="EMBL" id="NEN23682.1"/>
    </source>
</evidence>
<evidence type="ECO:0000313" key="5">
    <source>
        <dbReference type="Proteomes" id="UP000486602"/>
    </source>
</evidence>
<feature type="domain" description="DUF7902" evidence="3">
    <location>
        <begin position="592"/>
        <end position="676"/>
    </location>
</feature>
<dbReference type="InterPro" id="IPR057224">
    <property type="entry name" value="DUF7902"/>
</dbReference>
<name>A0A7K3WS50_9FLAO</name>
<accession>A0A7K3WS50</accession>
<dbReference type="Pfam" id="PF12458">
    <property type="entry name" value="DUF3686"/>
    <property type="match status" value="1"/>
</dbReference>
<dbReference type="Gene3D" id="3.40.50.300">
    <property type="entry name" value="P-loop containing nucleotide triphosphate hydrolases"/>
    <property type="match status" value="1"/>
</dbReference>
<dbReference type="SUPFAM" id="SSF52540">
    <property type="entry name" value="P-loop containing nucleoside triphosphate hydrolases"/>
    <property type="match status" value="1"/>
</dbReference>
<proteinExistence type="predicted"/>
<organism evidence="4 5">
    <name type="scientific">Cryomorpha ignava</name>
    <dbReference type="NCBI Taxonomy" id="101383"/>
    <lineage>
        <taxon>Bacteria</taxon>
        <taxon>Pseudomonadati</taxon>
        <taxon>Bacteroidota</taxon>
        <taxon>Flavobacteriia</taxon>
        <taxon>Flavobacteriales</taxon>
        <taxon>Cryomorphaceae</taxon>
        <taxon>Cryomorpha</taxon>
    </lineage>
</organism>
<dbReference type="EMBL" id="JAAGVY010000014">
    <property type="protein sequence ID" value="NEN23682.1"/>
    <property type="molecule type" value="Genomic_DNA"/>
</dbReference>
<dbReference type="Pfam" id="PF07728">
    <property type="entry name" value="AAA_5"/>
    <property type="match status" value="1"/>
</dbReference>
<dbReference type="InterPro" id="IPR020958">
    <property type="entry name" value="DUF3686"/>
</dbReference>
<evidence type="ECO:0000259" key="2">
    <source>
        <dbReference type="Pfam" id="PF12458"/>
    </source>
</evidence>
<dbReference type="GO" id="GO:0005524">
    <property type="term" value="F:ATP binding"/>
    <property type="evidence" value="ECO:0007669"/>
    <property type="project" value="InterPro"/>
</dbReference>